<dbReference type="Proteomes" id="UP000451860">
    <property type="component" value="Unassembled WGS sequence"/>
</dbReference>
<dbReference type="AlphaFoldDB" id="A0A7J5UMA5"/>
<reference evidence="2 3" key="1">
    <citation type="submission" date="2019-10" db="EMBL/GenBank/DDBJ databases">
        <title>Georgenia wutianyii sp. nov. and Georgenia yuyongxinii sp. nov. isolated from plateau pika (Ochotona curzoniae) in the Qinghai-Tibet plateau of China.</title>
        <authorList>
            <person name="Tian Z."/>
        </authorList>
    </citation>
    <scope>NUCLEOTIDE SEQUENCE [LARGE SCALE GENOMIC DNA]</scope>
    <source>
        <strain evidence="2 3">DSM 21501</strain>
    </source>
</reference>
<dbReference type="OrthoDB" id="3690795at2"/>
<feature type="compositionally biased region" description="Basic and acidic residues" evidence="1">
    <location>
        <begin position="226"/>
        <end position="244"/>
    </location>
</feature>
<evidence type="ECO:0000256" key="1">
    <source>
        <dbReference type="SAM" id="MobiDB-lite"/>
    </source>
</evidence>
<name>A0A7J5UMA5_9MICO</name>
<keyword evidence="3" id="KW-1185">Reference proteome</keyword>
<proteinExistence type="predicted"/>
<evidence type="ECO:0000313" key="3">
    <source>
        <dbReference type="Proteomes" id="UP000451860"/>
    </source>
</evidence>
<evidence type="ECO:0000313" key="2">
    <source>
        <dbReference type="EMBL" id="KAE8763244.1"/>
    </source>
</evidence>
<protein>
    <submittedName>
        <fullName evidence="2">Uncharacterized protein</fullName>
    </submittedName>
</protein>
<feature type="region of interest" description="Disordered" evidence="1">
    <location>
        <begin position="224"/>
        <end position="244"/>
    </location>
</feature>
<dbReference type="EMBL" id="WHJE01000085">
    <property type="protein sequence ID" value="KAE8763244.1"/>
    <property type="molecule type" value="Genomic_DNA"/>
</dbReference>
<sequence length="244" mass="24226">MRSPARRQLGPLRTVAVLAVLAVLAVGAGAAGYAVGRTSDAPTSAAVAGTAAKGATPTTGGTQAPEPGSVEAIAAELAADQAAERAELAADLSAAGKEAYDRLMPVLAEVSEVLPVGGGTGHAADPAAADRWLQEVGAARATLVAVPEGTSEHTVTRAAFLGAVDLLDAALRDLMTASSATADGPGTPAGRRDAAVELWLAGAAQLDSLMIGSSGDHVHLFLTPDGDPRSVPREFADHQEGSAG</sequence>
<accession>A0A7J5UMA5</accession>
<gene>
    <name evidence="2" type="ORF">GB883_15130</name>
</gene>
<comment type="caution">
    <text evidence="2">The sequence shown here is derived from an EMBL/GenBank/DDBJ whole genome shotgun (WGS) entry which is preliminary data.</text>
</comment>
<organism evidence="2 3">
    <name type="scientific">Georgenia thermotolerans</name>
    <dbReference type="NCBI Taxonomy" id="527326"/>
    <lineage>
        <taxon>Bacteria</taxon>
        <taxon>Bacillati</taxon>
        <taxon>Actinomycetota</taxon>
        <taxon>Actinomycetes</taxon>
        <taxon>Micrococcales</taxon>
        <taxon>Bogoriellaceae</taxon>
        <taxon>Georgenia</taxon>
    </lineage>
</organism>
<dbReference type="RefSeq" id="WP_152203427.1">
    <property type="nucleotide sequence ID" value="NZ_VUKF01000028.1"/>
</dbReference>